<accession>A0A075H0R0</accession>
<sequence>MRAFTASSSRSCGPRCRPRAKAVGRAQAWGSARGSIGSPRGGSGWVQDEELRFGCGARPARYAEYSAFLKREGVAGRPPRDVKRSLRPEVYQVHQFKVYLDSQYISFGRDLKKSGEPLPPPDRFGARREALTFEGRNLFLHRTYCAGNCVTLHHAVVEVALCRSAASVAGKHFTSSY</sequence>
<protein>
    <submittedName>
        <fullName evidence="1">Uncharacterized protein</fullName>
    </submittedName>
</protein>
<organism evidence="1">
    <name type="scientific">uncultured marine group II/III euryarchaeote KM3_203_F09</name>
    <dbReference type="NCBI Taxonomy" id="1456423"/>
    <lineage>
        <taxon>Archaea</taxon>
        <taxon>Methanobacteriati</taxon>
        <taxon>Methanobacteriota</taxon>
        <taxon>environmental samples</taxon>
    </lineage>
</organism>
<proteinExistence type="predicted"/>
<dbReference type="EMBL" id="KF900805">
    <property type="protein sequence ID" value="AIF07538.1"/>
    <property type="molecule type" value="Genomic_DNA"/>
</dbReference>
<reference evidence="1" key="1">
    <citation type="journal article" date="2014" name="Genome Biol. Evol.">
        <title>Pangenome evidence for extensive interdomain horizontal transfer affecting lineage core and shell genes in uncultured planktonic thaumarchaeota and euryarchaeota.</title>
        <authorList>
            <person name="Deschamps P."/>
            <person name="Zivanovic Y."/>
            <person name="Moreira D."/>
            <person name="Rodriguez-Valera F."/>
            <person name="Lopez-Garcia P."/>
        </authorList>
    </citation>
    <scope>NUCLEOTIDE SEQUENCE</scope>
</reference>
<dbReference type="AlphaFoldDB" id="A0A075H0R0"/>
<evidence type="ECO:0000313" key="1">
    <source>
        <dbReference type="EMBL" id="AIF07538.1"/>
    </source>
</evidence>
<name>A0A075H0R0_9EURY</name>